<organism evidence="1 2">
    <name type="scientific">Pseudomassariella vexata</name>
    <dbReference type="NCBI Taxonomy" id="1141098"/>
    <lineage>
        <taxon>Eukaryota</taxon>
        <taxon>Fungi</taxon>
        <taxon>Dikarya</taxon>
        <taxon>Ascomycota</taxon>
        <taxon>Pezizomycotina</taxon>
        <taxon>Sordariomycetes</taxon>
        <taxon>Xylariomycetidae</taxon>
        <taxon>Amphisphaeriales</taxon>
        <taxon>Pseudomassariaceae</taxon>
        <taxon>Pseudomassariella</taxon>
    </lineage>
</organism>
<dbReference type="Proteomes" id="UP000193689">
    <property type="component" value="Unassembled WGS sequence"/>
</dbReference>
<reference evidence="1 2" key="1">
    <citation type="submission" date="2016-07" db="EMBL/GenBank/DDBJ databases">
        <title>Pervasive Adenine N6-methylation of Active Genes in Fungi.</title>
        <authorList>
            <consortium name="DOE Joint Genome Institute"/>
            <person name="Mondo S.J."/>
            <person name="Dannebaum R.O."/>
            <person name="Kuo R.C."/>
            <person name="Labutti K."/>
            <person name="Haridas S."/>
            <person name="Kuo A."/>
            <person name="Salamov A."/>
            <person name="Ahrendt S.R."/>
            <person name="Lipzen A."/>
            <person name="Sullivan W."/>
            <person name="Andreopoulos W.B."/>
            <person name="Clum A."/>
            <person name="Lindquist E."/>
            <person name="Daum C."/>
            <person name="Ramamoorthy G.K."/>
            <person name="Gryganskyi A."/>
            <person name="Culley D."/>
            <person name="Magnuson J.K."/>
            <person name="James T.Y."/>
            <person name="O'Malley M.A."/>
            <person name="Stajich J.E."/>
            <person name="Spatafora J.W."/>
            <person name="Visel A."/>
            <person name="Grigoriev I.V."/>
        </authorList>
    </citation>
    <scope>NUCLEOTIDE SEQUENCE [LARGE SCALE GENOMIC DNA]</scope>
    <source>
        <strain evidence="1 2">CBS 129021</strain>
    </source>
</reference>
<dbReference type="RefSeq" id="XP_040721594.1">
    <property type="nucleotide sequence ID" value="XM_040859239.1"/>
</dbReference>
<evidence type="ECO:0000313" key="1">
    <source>
        <dbReference type="EMBL" id="ORY72002.1"/>
    </source>
</evidence>
<dbReference type="GeneID" id="63775451"/>
<evidence type="ECO:0000313" key="2">
    <source>
        <dbReference type="Proteomes" id="UP000193689"/>
    </source>
</evidence>
<dbReference type="OrthoDB" id="2679825at2759"/>
<dbReference type="AlphaFoldDB" id="A0A1Y2EKE0"/>
<comment type="caution">
    <text evidence="1">The sequence shown here is derived from an EMBL/GenBank/DDBJ whole genome shotgun (WGS) entry which is preliminary data.</text>
</comment>
<dbReference type="InParanoid" id="A0A1Y2EKE0"/>
<dbReference type="Pfam" id="PF21858">
    <property type="entry name" value="DUF6914"/>
    <property type="match status" value="1"/>
</dbReference>
<dbReference type="EMBL" id="MCFJ01000001">
    <property type="protein sequence ID" value="ORY72002.1"/>
    <property type="molecule type" value="Genomic_DNA"/>
</dbReference>
<name>A0A1Y2EKE0_9PEZI</name>
<keyword evidence="2" id="KW-1185">Reference proteome</keyword>
<dbReference type="InterPro" id="IPR054208">
    <property type="entry name" value="DUF6914"/>
</dbReference>
<gene>
    <name evidence="1" type="ORF">BCR38DRAFT_418618</name>
</gene>
<protein>
    <submittedName>
        <fullName evidence="1">Uncharacterized protein</fullName>
    </submittedName>
</protein>
<accession>A0A1Y2EKE0</accession>
<proteinExistence type="predicted"/>
<sequence>MPSDKNRLYMPVKVDPKGQHIRVPLGLHLWANSRGAFSCKGEITFVGQPPTAQSVWQYDELEIPLAPTSMLLVRVVVGKMNSTSRLQSIFQGTPLRPEVEG</sequence>